<dbReference type="InterPro" id="IPR036737">
    <property type="entry name" value="OmpA-like_sf"/>
</dbReference>
<dbReference type="InterPro" id="IPR017732">
    <property type="entry name" value="T4/T6SS_DotU"/>
</dbReference>
<evidence type="ECO:0000313" key="5">
    <source>
        <dbReference type="EMBL" id="RTQ90983.1"/>
    </source>
</evidence>
<keyword evidence="3" id="KW-0812">Transmembrane</keyword>
<evidence type="ECO:0000256" key="3">
    <source>
        <dbReference type="SAM" id="Phobius"/>
    </source>
</evidence>
<dbReference type="NCBIfam" id="NF038228">
    <property type="entry name" value="IcmH_DotU_IVB"/>
    <property type="match status" value="1"/>
</dbReference>
<dbReference type="PANTHER" id="PTHR38033">
    <property type="entry name" value="MEMBRANE PROTEIN-RELATED"/>
    <property type="match status" value="1"/>
</dbReference>
<feature type="region of interest" description="Disordered" evidence="2">
    <location>
        <begin position="1"/>
        <end position="25"/>
    </location>
</feature>
<dbReference type="PANTHER" id="PTHR38033:SF1">
    <property type="entry name" value="DOTU FAMILY TYPE IV_VI SECRETION SYSTEM PROTEIN"/>
    <property type="match status" value="1"/>
</dbReference>
<evidence type="ECO:0000256" key="2">
    <source>
        <dbReference type="SAM" id="MobiDB-lite"/>
    </source>
</evidence>
<dbReference type="InterPro" id="IPR038522">
    <property type="entry name" value="T4/T6SS_DotU_sf"/>
</dbReference>
<keyword evidence="1 3" id="KW-0472">Membrane</keyword>
<evidence type="ECO:0000256" key="1">
    <source>
        <dbReference type="PROSITE-ProRule" id="PRU00473"/>
    </source>
</evidence>
<dbReference type="SUPFAM" id="SSF103088">
    <property type="entry name" value="OmpA-like"/>
    <property type="match status" value="1"/>
</dbReference>
<feature type="transmembrane region" description="Helical" evidence="3">
    <location>
        <begin position="219"/>
        <end position="239"/>
    </location>
</feature>
<sequence>MNARDMRNPLMQDRPGNAPADSPDSRAEISEFLGDSLNPLVQAATPLLLLAVQLRHSAQVPDVARLREQAELQVRRLEARLREARYPADVVMTARYVLCAVVDEAVLNAPWGERSGWAQRTLLTAFHGESYGGAKFFVILERLLQDPARHLELLELLYLCLAMGFAGRYQIEADGSLRLSAIQDDLYRRIRSQRGAPPEELSPRWQGVAERTWRGRWHLPLWVSAAVAASVLLVAFLWANARLNALAAPINAEAARMGLQTSHVPNAAVQAPTLGLKQRLAAEERAGLLSVEQAADGSARIRLNAAAMFSSGGIELEAAQRPLLASIARAIDPLRGRVVVVGHTDDQPVRSALWRDNYALSAARARAVADVLGAGLRDRARVETVGAGDSQPLATPPQLPANRARNRRVDILFQPGD</sequence>
<evidence type="ECO:0000313" key="6">
    <source>
        <dbReference type="Proteomes" id="UP000271705"/>
    </source>
</evidence>
<evidence type="ECO:0000259" key="4">
    <source>
        <dbReference type="PROSITE" id="PS51123"/>
    </source>
</evidence>
<organism evidence="5 6">
    <name type="scientific">Stenotrophomonas maltophilia</name>
    <name type="common">Pseudomonas maltophilia</name>
    <name type="synonym">Xanthomonas maltophilia</name>
    <dbReference type="NCBI Taxonomy" id="40324"/>
    <lineage>
        <taxon>Bacteria</taxon>
        <taxon>Pseudomonadati</taxon>
        <taxon>Pseudomonadota</taxon>
        <taxon>Gammaproteobacteria</taxon>
        <taxon>Lysobacterales</taxon>
        <taxon>Lysobacteraceae</taxon>
        <taxon>Stenotrophomonas</taxon>
        <taxon>Stenotrophomonas maltophilia group</taxon>
    </lineage>
</organism>
<dbReference type="Pfam" id="PF00691">
    <property type="entry name" value="OmpA"/>
    <property type="match status" value="1"/>
</dbReference>
<dbReference type="Gene3D" id="3.30.1330.60">
    <property type="entry name" value="OmpA-like domain"/>
    <property type="match status" value="1"/>
</dbReference>
<protein>
    <submittedName>
        <fullName evidence="5">Type VI secretion system protein TssL</fullName>
    </submittedName>
</protein>
<proteinExistence type="predicted"/>
<dbReference type="AlphaFoldDB" id="A0A3S0JTP2"/>
<gene>
    <name evidence="5" type="ORF">EKL94_04505</name>
</gene>
<dbReference type="GO" id="GO:0016020">
    <property type="term" value="C:membrane"/>
    <property type="evidence" value="ECO:0007669"/>
    <property type="project" value="UniProtKB-UniRule"/>
</dbReference>
<dbReference type="Pfam" id="PF09850">
    <property type="entry name" value="DotU"/>
    <property type="match status" value="1"/>
</dbReference>
<accession>A0A3S0JTP2</accession>
<keyword evidence="3" id="KW-1133">Transmembrane helix</keyword>
<dbReference type="NCBIfam" id="TIGR03349">
    <property type="entry name" value="IV_VI_DotU"/>
    <property type="match status" value="1"/>
</dbReference>
<dbReference type="PROSITE" id="PS51123">
    <property type="entry name" value="OMPA_2"/>
    <property type="match status" value="1"/>
</dbReference>
<dbReference type="InterPro" id="IPR006665">
    <property type="entry name" value="OmpA-like"/>
</dbReference>
<name>A0A3S0JTP2_STEMA</name>
<dbReference type="EMBL" id="RXLZ01000009">
    <property type="protein sequence ID" value="RTQ90983.1"/>
    <property type="molecule type" value="Genomic_DNA"/>
</dbReference>
<dbReference type="Proteomes" id="UP000271705">
    <property type="component" value="Unassembled WGS sequence"/>
</dbReference>
<comment type="caution">
    <text evidence="5">The sequence shown here is derived from an EMBL/GenBank/DDBJ whole genome shotgun (WGS) entry which is preliminary data.</text>
</comment>
<dbReference type="Gene3D" id="1.25.40.590">
    <property type="entry name" value="Type IV / VI secretion system, DotU"/>
    <property type="match status" value="1"/>
</dbReference>
<feature type="domain" description="OmpA-like" evidence="4">
    <location>
        <begin position="296"/>
        <end position="417"/>
    </location>
</feature>
<reference evidence="5 6" key="1">
    <citation type="submission" date="2018-12" db="EMBL/GenBank/DDBJ databases">
        <authorList>
            <person name="Kartti S."/>
            <person name="Manni A."/>
            <person name="Chemao El Fihri M.W."/>
            <person name="Laamarti M."/>
            <person name="Temsamani L."/>
            <person name="El Jamali J.E."/>
            <person name="Ouadghiri M."/>
            <person name="Ibrahimi A."/>
            <person name="Filati-Maltouf A."/>
        </authorList>
    </citation>
    <scope>NUCLEOTIDE SEQUENCE [LARGE SCALE GENOMIC DNA]</scope>
    <source>
        <strain evidence="5 6">MDMC339</strain>
    </source>
</reference>